<comment type="catalytic activity">
    <reaction evidence="8">
        <text>dimethylallyl diphosphate + ADP = N(6)-(dimethylallyl)adenosine 5'-diphosphate + diphosphate</text>
        <dbReference type="Rhea" id="RHEA:36327"/>
        <dbReference type="ChEBI" id="CHEBI:33019"/>
        <dbReference type="ChEBI" id="CHEBI:57623"/>
        <dbReference type="ChEBI" id="CHEBI:73533"/>
        <dbReference type="ChEBI" id="CHEBI:456216"/>
        <dbReference type="EC" id="2.5.1.112"/>
    </reaction>
</comment>
<dbReference type="GO" id="GO:0005524">
    <property type="term" value="F:ATP binding"/>
    <property type="evidence" value="ECO:0007669"/>
    <property type="project" value="UniProtKB-KW"/>
</dbReference>
<evidence type="ECO:0000256" key="5">
    <source>
        <dbReference type="ARBA" id="ARBA00022840"/>
    </source>
</evidence>
<keyword evidence="2" id="KW-0808">Transferase</keyword>
<evidence type="ECO:0000256" key="3">
    <source>
        <dbReference type="ARBA" id="ARBA00022712"/>
    </source>
</evidence>
<organism evidence="11">
    <name type="scientific">Salvia splendens</name>
    <name type="common">Scarlet sage</name>
    <dbReference type="NCBI Taxonomy" id="180675"/>
    <lineage>
        <taxon>Eukaryota</taxon>
        <taxon>Viridiplantae</taxon>
        <taxon>Streptophyta</taxon>
        <taxon>Embryophyta</taxon>
        <taxon>Tracheophyta</taxon>
        <taxon>Spermatophyta</taxon>
        <taxon>Magnoliopsida</taxon>
        <taxon>eudicotyledons</taxon>
        <taxon>Gunneridae</taxon>
        <taxon>Pentapetalae</taxon>
        <taxon>asterids</taxon>
        <taxon>lamiids</taxon>
        <taxon>Lamiales</taxon>
        <taxon>Lamiaceae</taxon>
        <taxon>Nepetoideae</taxon>
        <taxon>Mentheae</taxon>
        <taxon>Salviinae</taxon>
        <taxon>Salvia</taxon>
        <taxon>Salvia subgen. Calosphace</taxon>
        <taxon>core Calosphace</taxon>
    </lineage>
</organism>
<dbReference type="Gene3D" id="1.10.287.890">
    <property type="entry name" value="Crystal structure of tRNA isopentenylpyrophosphate transferase (bh2366) domain"/>
    <property type="match status" value="1"/>
</dbReference>
<dbReference type="GO" id="GO:0052622">
    <property type="term" value="F:ATP/ADP dimethylallyltransferase activity"/>
    <property type="evidence" value="ECO:0007669"/>
    <property type="project" value="UniProtKB-EC"/>
</dbReference>
<keyword evidence="3" id="KW-0203">Cytokinin biosynthesis</keyword>
<comment type="caution">
    <text evidence="11">The sequence shown here is derived from an EMBL/GenBank/DDBJ whole genome shotgun (WGS) entry which is preliminary data.</text>
</comment>
<dbReference type="InterPro" id="IPR018022">
    <property type="entry name" value="IPT"/>
</dbReference>
<dbReference type="GO" id="GO:0052381">
    <property type="term" value="F:tRNA dimethylallyltransferase activity"/>
    <property type="evidence" value="ECO:0007669"/>
    <property type="project" value="InterPro"/>
</dbReference>
<dbReference type="HAMAP" id="MF_00185">
    <property type="entry name" value="IPP_trans"/>
    <property type="match status" value="1"/>
</dbReference>
<dbReference type="Gene3D" id="3.40.50.300">
    <property type="entry name" value="P-loop containing nucleotide triphosphate hydrolases"/>
    <property type="match status" value="1"/>
</dbReference>
<evidence type="ECO:0000256" key="4">
    <source>
        <dbReference type="ARBA" id="ARBA00022741"/>
    </source>
</evidence>
<name>A0A8X8YVG8_SALSN</name>
<dbReference type="Pfam" id="PF01715">
    <property type="entry name" value="IPPT"/>
    <property type="match status" value="2"/>
</dbReference>
<evidence type="ECO:0000256" key="2">
    <source>
        <dbReference type="ARBA" id="ARBA00022679"/>
    </source>
</evidence>
<evidence type="ECO:0000313" key="11">
    <source>
        <dbReference type="EMBL" id="KAG6382843.1"/>
    </source>
</evidence>
<dbReference type="InterPro" id="IPR039657">
    <property type="entry name" value="Dimethylallyltransferase"/>
</dbReference>
<reference evidence="11" key="1">
    <citation type="submission" date="2018-01" db="EMBL/GenBank/DDBJ databases">
        <authorList>
            <person name="Mao J.F."/>
        </authorList>
    </citation>
    <scope>NUCLEOTIDE SEQUENCE</scope>
    <source>
        <strain evidence="11">Huo1</strain>
        <tissue evidence="11">Leaf</tissue>
    </source>
</reference>
<evidence type="ECO:0000313" key="12">
    <source>
        <dbReference type="Proteomes" id="UP000298416"/>
    </source>
</evidence>
<gene>
    <name evidence="11" type="ORF">SASPL_157437</name>
</gene>
<proteinExistence type="inferred from homology"/>
<evidence type="ECO:0000256" key="8">
    <source>
        <dbReference type="ARBA" id="ARBA00052386"/>
    </source>
</evidence>
<dbReference type="GO" id="GO:0006400">
    <property type="term" value="P:tRNA modification"/>
    <property type="evidence" value="ECO:0007669"/>
    <property type="project" value="TreeGrafter"/>
</dbReference>
<reference evidence="11" key="2">
    <citation type="submission" date="2020-08" db="EMBL/GenBank/DDBJ databases">
        <title>Plant Genome Project.</title>
        <authorList>
            <person name="Zhang R.-G."/>
        </authorList>
    </citation>
    <scope>NUCLEOTIDE SEQUENCE</scope>
    <source>
        <strain evidence="11">Huo1</strain>
        <tissue evidence="11">Leaf</tissue>
    </source>
</reference>
<dbReference type="FunFam" id="1.10.287.890:FF:000002">
    <property type="entry name" value="Adenylate isopentenyltransferase 5, chloroplastic"/>
    <property type="match status" value="1"/>
</dbReference>
<accession>A0A8X8YVG8</accession>
<comment type="function">
    <text evidence="9">Involved in cytokinin biosynthesis. Catalyzes the transfer of an isopentenyl group from dimethylallyl diphosphate (DMAPP) to ATP and ADP.</text>
</comment>
<dbReference type="PANTHER" id="PTHR11088">
    <property type="entry name" value="TRNA DIMETHYLALLYLTRANSFERASE"/>
    <property type="match status" value="1"/>
</dbReference>
<dbReference type="InterPro" id="IPR027417">
    <property type="entry name" value="P-loop_NTPase"/>
</dbReference>
<keyword evidence="4" id="KW-0547">Nucleotide-binding</keyword>
<comment type="catalytic activity">
    <reaction evidence="7">
        <text>dimethylallyl diphosphate + ATP = N(6)-(dimethylallyl)adenosine 5'-triphosphate + diphosphate</text>
        <dbReference type="Rhea" id="RHEA:36331"/>
        <dbReference type="ChEBI" id="CHEBI:30616"/>
        <dbReference type="ChEBI" id="CHEBI:33019"/>
        <dbReference type="ChEBI" id="CHEBI:57623"/>
        <dbReference type="ChEBI" id="CHEBI:73532"/>
        <dbReference type="EC" id="2.5.1.112"/>
    </reaction>
</comment>
<sequence length="435" mass="47943">MKISFSAPKQILPSLHIPQLIRRAPPKEKVVVVLGVTGAGKSRLSIDLATRFSAEIINSDKMQVYQGLEITTNKITDEERRGVPHHLLDLADPESDFTAADFRTMASFSLRSIHSRRQLPIVVGGSNSFVEALVDSSFRSRYDCCFLWVDAAMPVLHSFVSDRVDRMVERGMIEEVRAFYRPNADYSRGIRRAIGVPELDEYFRIESECGAGEARARALAAAIDEIKMNTSRLACRQLEKIRRLRNTREWGMHRLDATEVFRKRGGEAEAAWDSVVAETAELIVSRFYYDSEPEVYGGVVAMRSGARPMMAATANLLPHLFLCACGACGRGCGARHGGGGGDLPPWGWVLVGQEGLVEGVVCRAALNTRRLLMQTVQHRVEVDERVAVDGGEATGTRPLGTALEEAEQRASGGRWIDPCGRVSWYICRSGNSGGS</sequence>
<dbReference type="GO" id="GO:0009691">
    <property type="term" value="P:cytokinin biosynthetic process"/>
    <property type="evidence" value="ECO:0007669"/>
    <property type="project" value="UniProtKB-KW"/>
</dbReference>
<evidence type="ECO:0000256" key="7">
    <source>
        <dbReference type="ARBA" id="ARBA00051744"/>
    </source>
</evidence>
<keyword evidence="6" id="KW-0809">Transit peptide</keyword>
<dbReference type="EMBL" id="PNBA02000864">
    <property type="protein sequence ID" value="KAG6382843.1"/>
    <property type="molecule type" value="Genomic_DNA"/>
</dbReference>
<dbReference type="Proteomes" id="UP000298416">
    <property type="component" value="Unassembled WGS sequence"/>
</dbReference>
<evidence type="ECO:0000256" key="10">
    <source>
        <dbReference type="ARBA" id="ARBA00066838"/>
    </source>
</evidence>
<keyword evidence="12" id="KW-1185">Reference proteome</keyword>
<comment type="similarity">
    <text evidence="1">Belongs to the IPP transferase family.</text>
</comment>
<dbReference type="EC" id="2.5.1.112" evidence="10"/>
<dbReference type="AlphaFoldDB" id="A0A8X8YVG8"/>
<dbReference type="SUPFAM" id="SSF52540">
    <property type="entry name" value="P-loop containing nucleoside triphosphate hydrolases"/>
    <property type="match status" value="1"/>
</dbReference>
<evidence type="ECO:0000256" key="9">
    <source>
        <dbReference type="ARBA" id="ARBA00055191"/>
    </source>
</evidence>
<dbReference type="GO" id="GO:0009824">
    <property type="term" value="F:AMP dimethylallyltransferase activity"/>
    <property type="evidence" value="ECO:0007669"/>
    <property type="project" value="UniProtKB-ARBA"/>
</dbReference>
<keyword evidence="5" id="KW-0067">ATP-binding</keyword>
<dbReference type="GO" id="GO:0005739">
    <property type="term" value="C:mitochondrion"/>
    <property type="evidence" value="ECO:0007669"/>
    <property type="project" value="TreeGrafter"/>
</dbReference>
<dbReference type="PANTHER" id="PTHR11088:SF74">
    <property type="entry name" value="ADENYLATE ISOPENTENYLTRANSFERASE 5, CHLOROPLASTIC"/>
    <property type="match status" value="1"/>
</dbReference>
<protein>
    <recommendedName>
        <fullName evidence="10">adenylate dimethylallyltransferase (ADP/ATP-dependent)</fullName>
        <ecNumber evidence="10">2.5.1.112</ecNumber>
    </recommendedName>
</protein>
<evidence type="ECO:0000256" key="1">
    <source>
        <dbReference type="ARBA" id="ARBA00005842"/>
    </source>
</evidence>
<evidence type="ECO:0000256" key="6">
    <source>
        <dbReference type="ARBA" id="ARBA00022946"/>
    </source>
</evidence>